<protein>
    <submittedName>
        <fullName evidence="1">Uncharacterized protein</fullName>
    </submittedName>
</protein>
<dbReference type="EMBL" id="HBUF01222694">
    <property type="protein sequence ID" value="CAG6670129.1"/>
    <property type="molecule type" value="Transcribed_RNA"/>
</dbReference>
<sequence length="99" mass="11484">MIHTQLEALYTAGLCRLFSRNKCDHLESFIIAELQIPNNIRPLYFILSDFGRQCCHLNLLCSTSLAFQLNRTLFRVAISWSKTSYTRCDRSTQNHIIGM</sequence>
<dbReference type="AlphaFoldDB" id="A0A8D8WRR4"/>
<evidence type="ECO:0000313" key="1">
    <source>
        <dbReference type="EMBL" id="CAG6670127.1"/>
    </source>
</evidence>
<name>A0A8D8WRR4_9HEMI</name>
<dbReference type="EMBL" id="HBUF01222691">
    <property type="protein sequence ID" value="CAG6670127.1"/>
    <property type="molecule type" value="Transcribed_RNA"/>
</dbReference>
<organism evidence="1">
    <name type="scientific">Cacopsylla melanoneura</name>
    <dbReference type="NCBI Taxonomy" id="428564"/>
    <lineage>
        <taxon>Eukaryota</taxon>
        <taxon>Metazoa</taxon>
        <taxon>Ecdysozoa</taxon>
        <taxon>Arthropoda</taxon>
        <taxon>Hexapoda</taxon>
        <taxon>Insecta</taxon>
        <taxon>Pterygota</taxon>
        <taxon>Neoptera</taxon>
        <taxon>Paraneoptera</taxon>
        <taxon>Hemiptera</taxon>
        <taxon>Sternorrhyncha</taxon>
        <taxon>Psylloidea</taxon>
        <taxon>Psyllidae</taxon>
        <taxon>Psyllinae</taxon>
        <taxon>Cacopsylla</taxon>
    </lineage>
</organism>
<dbReference type="EMBL" id="HBUF01222693">
    <property type="protein sequence ID" value="CAG6670128.1"/>
    <property type="molecule type" value="Transcribed_RNA"/>
</dbReference>
<proteinExistence type="predicted"/>
<reference evidence="1" key="1">
    <citation type="submission" date="2021-05" db="EMBL/GenBank/DDBJ databases">
        <authorList>
            <person name="Alioto T."/>
            <person name="Alioto T."/>
            <person name="Gomez Garrido J."/>
        </authorList>
    </citation>
    <scope>NUCLEOTIDE SEQUENCE</scope>
</reference>
<accession>A0A8D8WRR4</accession>